<dbReference type="EMBL" id="BSFP01000062">
    <property type="protein sequence ID" value="GLL05728.1"/>
    <property type="molecule type" value="Genomic_DNA"/>
</dbReference>
<gene>
    <name evidence="1" type="ORF">GCM10017581_074750</name>
</gene>
<reference evidence="1" key="2">
    <citation type="submission" date="2023-01" db="EMBL/GenBank/DDBJ databases">
        <authorList>
            <person name="Sun Q."/>
            <person name="Evtushenko L."/>
        </authorList>
    </citation>
    <scope>NUCLEOTIDE SEQUENCE</scope>
    <source>
        <strain evidence="1">VKM Ac-1321</strain>
    </source>
</reference>
<organism evidence="1 2">
    <name type="scientific">Dactylosporangium matsuzakiense</name>
    <dbReference type="NCBI Taxonomy" id="53360"/>
    <lineage>
        <taxon>Bacteria</taxon>
        <taxon>Bacillati</taxon>
        <taxon>Actinomycetota</taxon>
        <taxon>Actinomycetes</taxon>
        <taxon>Micromonosporales</taxon>
        <taxon>Micromonosporaceae</taxon>
        <taxon>Dactylosporangium</taxon>
    </lineage>
</organism>
<evidence type="ECO:0000313" key="1">
    <source>
        <dbReference type="EMBL" id="GLL05728.1"/>
    </source>
</evidence>
<keyword evidence="2" id="KW-1185">Reference proteome</keyword>
<protein>
    <submittedName>
        <fullName evidence="1">Uncharacterized protein</fullName>
    </submittedName>
</protein>
<reference evidence="1" key="1">
    <citation type="journal article" date="2014" name="Int. J. Syst. Evol. Microbiol.">
        <title>Complete genome sequence of Corynebacterium casei LMG S-19264T (=DSM 44701T), isolated from a smear-ripened cheese.</title>
        <authorList>
            <consortium name="US DOE Joint Genome Institute (JGI-PGF)"/>
            <person name="Walter F."/>
            <person name="Albersmeier A."/>
            <person name="Kalinowski J."/>
            <person name="Ruckert C."/>
        </authorList>
    </citation>
    <scope>NUCLEOTIDE SEQUENCE</scope>
    <source>
        <strain evidence="1">VKM Ac-1321</strain>
    </source>
</reference>
<evidence type="ECO:0000313" key="2">
    <source>
        <dbReference type="Proteomes" id="UP001143480"/>
    </source>
</evidence>
<sequence length="70" mass="7531">MLAEELPPQLAGLVTVDQFDSQPGQIADVGHVTHLITYLSAPIVGDMRMSHKDAMAGRADVEVTSQRASR</sequence>
<proteinExistence type="predicted"/>
<accession>A0A9W6NQU6</accession>
<name>A0A9W6NQU6_9ACTN</name>
<dbReference type="Proteomes" id="UP001143480">
    <property type="component" value="Unassembled WGS sequence"/>
</dbReference>
<comment type="caution">
    <text evidence="1">The sequence shown here is derived from an EMBL/GenBank/DDBJ whole genome shotgun (WGS) entry which is preliminary data.</text>
</comment>
<dbReference type="AlphaFoldDB" id="A0A9W6NQU6"/>